<accession>A0AAW8TPS9</accession>
<name>A0AAW8TPS9_9ENTE</name>
<protein>
    <submittedName>
        <fullName evidence="1">HK97 gp10 family phage protein</fullName>
    </submittedName>
</protein>
<evidence type="ECO:0000313" key="1">
    <source>
        <dbReference type="EMBL" id="MDT2797418.1"/>
    </source>
</evidence>
<dbReference type="RefSeq" id="WP_311898178.1">
    <property type="nucleotide sequence ID" value="NZ_JARQBI010000024.1"/>
</dbReference>
<dbReference type="AlphaFoldDB" id="A0AAW8TPS9"/>
<sequence length="119" mass="13754">MPKGENLHEAILNELYEFSYEVEQIVQEELDKGAQDLKNELKATSPKRSGRYAKNWKVRKNGRSRTVYNGKPTYRVTHLLEHGHASRDGGRVGAKPHIKQAEEKYGNIMHENIKRRIGQ</sequence>
<organism evidence="1 2">
    <name type="scientific">Enterococcus cecorum</name>
    <dbReference type="NCBI Taxonomy" id="44008"/>
    <lineage>
        <taxon>Bacteria</taxon>
        <taxon>Bacillati</taxon>
        <taxon>Bacillota</taxon>
        <taxon>Bacilli</taxon>
        <taxon>Lactobacillales</taxon>
        <taxon>Enterococcaceae</taxon>
        <taxon>Enterococcus</taxon>
    </lineage>
</organism>
<comment type="caution">
    <text evidence="1">The sequence shown here is derived from an EMBL/GenBank/DDBJ whole genome shotgun (WGS) entry which is preliminary data.</text>
</comment>
<proteinExistence type="predicted"/>
<evidence type="ECO:0000313" key="2">
    <source>
        <dbReference type="Proteomes" id="UP001255696"/>
    </source>
</evidence>
<dbReference type="EMBL" id="JARQBI010000024">
    <property type="protein sequence ID" value="MDT2797418.1"/>
    <property type="molecule type" value="Genomic_DNA"/>
</dbReference>
<reference evidence="1" key="1">
    <citation type="submission" date="2023-03" db="EMBL/GenBank/DDBJ databases">
        <authorList>
            <person name="Shen W."/>
            <person name="Cai J."/>
        </authorList>
    </citation>
    <scope>NUCLEOTIDE SEQUENCE</scope>
    <source>
        <strain evidence="1">B245-2</strain>
    </source>
</reference>
<gene>
    <name evidence="1" type="ORF">P7H47_09235</name>
</gene>
<dbReference type="Proteomes" id="UP001255696">
    <property type="component" value="Unassembled WGS sequence"/>
</dbReference>
<dbReference type="Pfam" id="PF04883">
    <property type="entry name" value="HK97-gp10_like"/>
    <property type="match status" value="1"/>
</dbReference>
<dbReference type="InterPro" id="IPR010064">
    <property type="entry name" value="HK97-gp10_tail"/>
</dbReference>